<keyword evidence="3 6" id="KW-0731">Sigma factor</keyword>
<evidence type="ECO:0000256" key="6">
    <source>
        <dbReference type="RuleBase" id="RU000716"/>
    </source>
</evidence>
<name>A0A5C5VSZ9_9PLAN</name>
<accession>A0A5C5VSZ9</accession>
<dbReference type="Gene3D" id="1.10.1740.10">
    <property type="match status" value="1"/>
</dbReference>
<dbReference type="RefSeq" id="WP_146512188.1">
    <property type="nucleotide sequence ID" value="NZ_SIHI01000048.1"/>
</dbReference>
<gene>
    <name evidence="9" type="primary">rpoE_4</name>
    <name evidence="9" type="ORF">KOR42_48720</name>
</gene>
<dbReference type="OrthoDB" id="9785675at2"/>
<evidence type="ECO:0000259" key="7">
    <source>
        <dbReference type="Pfam" id="PF04542"/>
    </source>
</evidence>
<evidence type="ECO:0000313" key="10">
    <source>
        <dbReference type="Proteomes" id="UP000317243"/>
    </source>
</evidence>
<evidence type="ECO:0000256" key="1">
    <source>
        <dbReference type="ARBA" id="ARBA00010641"/>
    </source>
</evidence>
<keyword evidence="5 6" id="KW-0804">Transcription</keyword>
<keyword evidence="10" id="KW-1185">Reference proteome</keyword>
<comment type="caution">
    <text evidence="9">The sequence shown here is derived from an EMBL/GenBank/DDBJ whole genome shotgun (WGS) entry which is preliminary data.</text>
</comment>
<dbReference type="InterPro" id="IPR007627">
    <property type="entry name" value="RNA_pol_sigma70_r2"/>
</dbReference>
<dbReference type="CDD" id="cd06171">
    <property type="entry name" value="Sigma70_r4"/>
    <property type="match status" value="1"/>
</dbReference>
<dbReference type="InterPro" id="IPR014284">
    <property type="entry name" value="RNA_pol_sigma-70_dom"/>
</dbReference>
<reference evidence="9 10" key="1">
    <citation type="submission" date="2019-02" db="EMBL/GenBank/DDBJ databases">
        <title>Deep-cultivation of Planctomycetes and their phenomic and genomic characterization uncovers novel biology.</title>
        <authorList>
            <person name="Wiegand S."/>
            <person name="Jogler M."/>
            <person name="Boedeker C."/>
            <person name="Pinto D."/>
            <person name="Vollmers J."/>
            <person name="Rivas-Marin E."/>
            <person name="Kohn T."/>
            <person name="Peeters S.H."/>
            <person name="Heuer A."/>
            <person name="Rast P."/>
            <person name="Oberbeckmann S."/>
            <person name="Bunk B."/>
            <person name="Jeske O."/>
            <person name="Meyerdierks A."/>
            <person name="Storesund J.E."/>
            <person name="Kallscheuer N."/>
            <person name="Luecker S."/>
            <person name="Lage O.M."/>
            <person name="Pohl T."/>
            <person name="Merkel B.J."/>
            <person name="Hornburger P."/>
            <person name="Mueller R.-W."/>
            <person name="Bruemmer F."/>
            <person name="Labrenz M."/>
            <person name="Spormann A.M."/>
            <person name="Op Den Camp H."/>
            <person name="Overmann J."/>
            <person name="Amann R."/>
            <person name="Jetten M.S.M."/>
            <person name="Mascher T."/>
            <person name="Medema M.H."/>
            <person name="Devos D.P."/>
            <person name="Kaster A.-K."/>
            <person name="Ovreas L."/>
            <person name="Rohde M."/>
            <person name="Galperin M.Y."/>
            <person name="Jogler C."/>
        </authorList>
    </citation>
    <scope>NUCLEOTIDE SEQUENCE [LARGE SCALE GENOMIC DNA]</scope>
    <source>
        <strain evidence="9 10">KOR42</strain>
    </source>
</reference>
<dbReference type="Pfam" id="PF08281">
    <property type="entry name" value="Sigma70_r4_2"/>
    <property type="match status" value="1"/>
</dbReference>
<protein>
    <recommendedName>
        <fullName evidence="6">RNA polymerase sigma factor</fullName>
    </recommendedName>
</protein>
<proteinExistence type="inferred from homology"/>
<organism evidence="9 10">
    <name type="scientific">Thalassoglobus neptunius</name>
    <dbReference type="NCBI Taxonomy" id="1938619"/>
    <lineage>
        <taxon>Bacteria</taxon>
        <taxon>Pseudomonadati</taxon>
        <taxon>Planctomycetota</taxon>
        <taxon>Planctomycetia</taxon>
        <taxon>Planctomycetales</taxon>
        <taxon>Planctomycetaceae</taxon>
        <taxon>Thalassoglobus</taxon>
    </lineage>
</organism>
<dbReference type="AlphaFoldDB" id="A0A5C5VSZ9"/>
<evidence type="ECO:0000313" key="9">
    <source>
        <dbReference type="EMBL" id="TWT40729.1"/>
    </source>
</evidence>
<feature type="domain" description="RNA polymerase sigma-70 region 2" evidence="7">
    <location>
        <begin position="22"/>
        <end position="88"/>
    </location>
</feature>
<dbReference type="InterPro" id="IPR000838">
    <property type="entry name" value="RNA_pol_sigma70_ECF_CS"/>
</dbReference>
<dbReference type="GO" id="GO:0016987">
    <property type="term" value="F:sigma factor activity"/>
    <property type="evidence" value="ECO:0007669"/>
    <property type="project" value="UniProtKB-KW"/>
</dbReference>
<dbReference type="SUPFAM" id="SSF88946">
    <property type="entry name" value="Sigma2 domain of RNA polymerase sigma factors"/>
    <property type="match status" value="1"/>
</dbReference>
<sequence length="181" mass="21127">MSSDRDIMKRVQSGETRLFTLLVNKYHERLMRFALSKLQIESDAEDVVQEAFLAAYHARQSYSPEFEFSTWIWTIALNLTRKFRKKQTQERTRQVEYVSRANLTIENNAKPEQFLLDREQSAQITVWLDQLPEPQSDAIRLRFFGELSYQEIALAMDCSISGAKRRVKLGLMKLSEIAASQ</sequence>
<evidence type="ECO:0000256" key="2">
    <source>
        <dbReference type="ARBA" id="ARBA00023015"/>
    </source>
</evidence>
<dbReference type="NCBIfam" id="TIGR02937">
    <property type="entry name" value="sigma70-ECF"/>
    <property type="match status" value="1"/>
</dbReference>
<dbReference type="InterPro" id="IPR013249">
    <property type="entry name" value="RNA_pol_sigma70_r4_t2"/>
</dbReference>
<dbReference type="InterPro" id="IPR039425">
    <property type="entry name" value="RNA_pol_sigma-70-like"/>
</dbReference>
<keyword evidence="2 6" id="KW-0805">Transcription regulation</keyword>
<evidence type="ECO:0000256" key="3">
    <source>
        <dbReference type="ARBA" id="ARBA00023082"/>
    </source>
</evidence>
<dbReference type="Proteomes" id="UP000317243">
    <property type="component" value="Unassembled WGS sequence"/>
</dbReference>
<dbReference type="SUPFAM" id="SSF88659">
    <property type="entry name" value="Sigma3 and sigma4 domains of RNA polymerase sigma factors"/>
    <property type="match status" value="1"/>
</dbReference>
<dbReference type="PROSITE" id="PS01063">
    <property type="entry name" value="SIGMA70_ECF"/>
    <property type="match status" value="1"/>
</dbReference>
<dbReference type="InterPro" id="IPR036388">
    <property type="entry name" value="WH-like_DNA-bd_sf"/>
</dbReference>
<dbReference type="PANTHER" id="PTHR43133:SF53">
    <property type="entry name" value="ECF RNA POLYMERASE SIGMA-E FACTOR"/>
    <property type="match status" value="1"/>
</dbReference>
<dbReference type="InterPro" id="IPR013324">
    <property type="entry name" value="RNA_pol_sigma_r3/r4-like"/>
</dbReference>
<dbReference type="Gene3D" id="1.10.10.10">
    <property type="entry name" value="Winged helix-like DNA-binding domain superfamily/Winged helix DNA-binding domain"/>
    <property type="match status" value="1"/>
</dbReference>
<keyword evidence="4 6" id="KW-0238">DNA-binding</keyword>
<dbReference type="Pfam" id="PF04542">
    <property type="entry name" value="Sigma70_r2"/>
    <property type="match status" value="1"/>
</dbReference>
<evidence type="ECO:0000259" key="8">
    <source>
        <dbReference type="Pfam" id="PF08281"/>
    </source>
</evidence>
<dbReference type="PANTHER" id="PTHR43133">
    <property type="entry name" value="RNA POLYMERASE ECF-TYPE SIGMA FACTO"/>
    <property type="match status" value="1"/>
</dbReference>
<evidence type="ECO:0000256" key="4">
    <source>
        <dbReference type="ARBA" id="ARBA00023125"/>
    </source>
</evidence>
<dbReference type="InterPro" id="IPR013325">
    <property type="entry name" value="RNA_pol_sigma_r2"/>
</dbReference>
<evidence type="ECO:0000256" key="5">
    <source>
        <dbReference type="ARBA" id="ARBA00023163"/>
    </source>
</evidence>
<dbReference type="GO" id="GO:0006352">
    <property type="term" value="P:DNA-templated transcription initiation"/>
    <property type="evidence" value="ECO:0007669"/>
    <property type="project" value="InterPro"/>
</dbReference>
<dbReference type="GO" id="GO:0003677">
    <property type="term" value="F:DNA binding"/>
    <property type="evidence" value="ECO:0007669"/>
    <property type="project" value="UniProtKB-KW"/>
</dbReference>
<feature type="domain" description="RNA polymerase sigma factor 70 region 4 type 2" evidence="8">
    <location>
        <begin position="128"/>
        <end position="174"/>
    </location>
</feature>
<dbReference type="EMBL" id="SIHI01000048">
    <property type="protein sequence ID" value="TWT40729.1"/>
    <property type="molecule type" value="Genomic_DNA"/>
</dbReference>
<comment type="similarity">
    <text evidence="1 6">Belongs to the sigma-70 factor family. ECF subfamily.</text>
</comment>